<organism evidence="1 2">
    <name type="scientific">Filomicrobium insigne</name>
    <dbReference type="NCBI Taxonomy" id="418854"/>
    <lineage>
        <taxon>Bacteria</taxon>
        <taxon>Pseudomonadati</taxon>
        <taxon>Pseudomonadota</taxon>
        <taxon>Alphaproteobacteria</taxon>
        <taxon>Hyphomicrobiales</taxon>
        <taxon>Hyphomicrobiaceae</taxon>
        <taxon>Filomicrobium</taxon>
    </lineage>
</organism>
<name>A0A1H0JNC5_9HYPH</name>
<accession>A0A1H0JNC5</accession>
<gene>
    <name evidence="1" type="ORF">SAMN04488061_1216</name>
</gene>
<keyword evidence="2" id="KW-1185">Reference proteome</keyword>
<evidence type="ECO:0000313" key="1">
    <source>
        <dbReference type="EMBL" id="SDO45236.1"/>
    </source>
</evidence>
<evidence type="ECO:0000313" key="2">
    <source>
        <dbReference type="Proteomes" id="UP000198795"/>
    </source>
</evidence>
<reference evidence="1 2" key="1">
    <citation type="submission" date="2016-10" db="EMBL/GenBank/DDBJ databases">
        <authorList>
            <person name="Varghese N."/>
            <person name="Submissions S."/>
        </authorList>
    </citation>
    <scope>NUCLEOTIDE SEQUENCE [LARGE SCALE GENOMIC DNA]</scope>
    <source>
        <strain evidence="1 2">CGMCC 1.6497</strain>
    </source>
</reference>
<dbReference type="Proteomes" id="UP000198795">
    <property type="component" value="Unassembled WGS sequence"/>
</dbReference>
<sequence length="177" mass="19804">MARSGERRKYLRLRLMGPQPKSPSYGGTDTIWVEAVVLNSDRHYHPCPSQPNSGDSGRDQYRVSRTAGFSSCSKRQIMRRKKAPRAFNTQESQCGRSAPAHYRHLAITQASERRSPRHLHRRRQGVRGSAIPCGLFGKGRHACCLTDARPSPPSLARLTWRVSCLPVIAAAKISFLP</sequence>
<dbReference type="EMBL" id="FNJC01000001">
    <property type="protein sequence ID" value="SDO45236.1"/>
    <property type="molecule type" value="Genomic_DNA"/>
</dbReference>
<comment type="caution">
    <text evidence="1">The sequence shown here is derived from an EMBL/GenBank/DDBJ whole genome shotgun (WGS) entry which is preliminary data.</text>
</comment>
<proteinExistence type="predicted"/>
<protein>
    <submittedName>
        <fullName evidence="1">Uncharacterized protein</fullName>
    </submittedName>
</protein>